<comment type="caution">
    <text evidence="10">The sequence shown here is derived from an EMBL/GenBank/DDBJ whole genome shotgun (WGS) entry which is preliminary data.</text>
</comment>
<protein>
    <recommendedName>
        <fullName evidence="8">5-hydroxyisourate hydrolase</fullName>
        <shortName evidence="8">HIU hydrolase</shortName>
        <shortName evidence="8">HIUHase</shortName>
        <ecNumber evidence="8">3.5.2.17</ecNumber>
    </recommendedName>
</protein>
<dbReference type="InterPro" id="IPR023419">
    <property type="entry name" value="Transthyretin_CS"/>
</dbReference>
<dbReference type="PANTHER" id="PTHR10395:SF7">
    <property type="entry name" value="5-HYDROXYISOURATE HYDROLASE"/>
    <property type="match status" value="1"/>
</dbReference>
<gene>
    <name evidence="10" type="ORF">P409_24825</name>
</gene>
<dbReference type="InterPro" id="IPR014306">
    <property type="entry name" value="Hydroxyisourate_hydrolase"/>
</dbReference>
<evidence type="ECO:0000256" key="5">
    <source>
        <dbReference type="ARBA" id="ARBA00022631"/>
    </source>
</evidence>
<dbReference type="PROSITE" id="PS00769">
    <property type="entry name" value="TRANSTHYRETIN_2"/>
    <property type="match status" value="1"/>
</dbReference>
<dbReference type="AlphaFoldDB" id="A0A0A0D1K0"/>
<feature type="binding site" evidence="7">
    <location>
        <position position="122"/>
    </location>
    <ligand>
        <name>substrate</name>
    </ligand>
</feature>
<comment type="catalytic activity">
    <reaction evidence="1 8">
        <text>5-hydroxyisourate + H2O = 5-hydroxy-2-oxo-4-ureido-2,5-dihydro-1H-imidazole-5-carboxylate + H(+)</text>
        <dbReference type="Rhea" id="RHEA:23736"/>
        <dbReference type="ChEBI" id="CHEBI:15377"/>
        <dbReference type="ChEBI" id="CHEBI:15378"/>
        <dbReference type="ChEBI" id="CHEBI:18072"/>
        <dbReference type="ChEBI" id="CHEBI:58639"/>
        <dbReference type="EC" id="3.5.2.17"/>
    </reaction>
</comment>
<comment type="similarity">
    <text evidence="3 8">Belongs to the transthyretin family. 5-hydroxyisourate hydrolase subfamily.</text>
</comment>
<evidence type="ECO:0000259" key="9">
    <source>
        <dbReference type="Pfam" id="PF00576"/>
    </source>
</evidence>
<comment type="function">
    <text evidence="2">Catalyzes the hydrolysis of 5-hydroxyisourate (HIU) to 2-oxo-4-hydroxy-4-carboxy-5-ureidoimidazoline (OHCU).</text>
</comment>
<dbReference type="FunFam" id="2.60.40.180:FF:000005">
    <property type="entry name" value="5-hydroxyisourate hydrolase"/>
    <property type="match status" value="1"/>
</dbReference>
<dbReference type="SUPFAM" id="SSF49472">
    <property type="entry name" value="Transthyretin (synonym: prealbumin)"/>
    <property type="match status" value="1"/>
</dbReference>
<dbReference type="Gene3D" id="2.60.40.180">
    <property type="entry name" value="Transthyretin/hydroxyisourate hydrolase domain"/>
    <property type="match status" value="1"/>
</dbReference>
<accession>A0A0A0D1K0</accession>
<name>A0A0A0D1K0_9PROT</name>
<evidence type="ECO:0000256" key="4">
    <source>
        <dbReference type="ARBA" id="ARBA00011881"/>
    </source>
</evidence>
<dbReference type="CDD" id="cd05822">
    <property type="entry name" value="TLP_HIUase"/>
    <property type="match status" value="1"/>
</dbReference>
<organism evidence="10 11">
    <name type="scientific">Inquilinus limosus MP06</name>
    <dbReference type="NCBI Taxonomy" id="1398085"/>
    <lineage>
        <taxon>Bacteria</taxon>
        <taxon>Pseudomonadati</taxon>
        <taxon>Pseudomonadota</taxon>
        <taxon>Alphaproteobacteria</taxon>
        <taxon>Rhodospirillales</taxon>
        <taxon>Rhodospirillaceae</taxon>
        <taxon>Inquilinus</taxon>
    </lineage>
</organism>
<sequence length="125" mass="13571">MAVTEASHRGRLTTHVLDTAHGRPGMGIAVALYRLDGDTRTLVTETRTNADGRCDAPLLAGDAFRPGTYELVFATGAYFRTAGVALADPPFLDQVPIRFGIAHADQHYHVPLLISPWSYSTYRGS</sequence>
<reference evidence="10 11" key="1">
    <citation type="submission" date="2014-01" db="EMBL/GenBank/DDBJ databases">
        <title>Genome sequence determination for a cystic fibrosis isolate, Inquilinus limosus.</title>
        <authorList>
            <person name="Pino M."/>
            <person name="Di Conza J."/>
            <person name="Gutkind G."/>
        </authorList>
    </citation>
    <scope>NUCLEOTIDE SEQUENCE [LARGE SCALE GENOMIC DNA]</scope>
    <source>
        <strain evidence="10 11">MP06</strain>
    </source>
</reference>
<dbReference type="InterPro" id="IPR036817">
    <property type="entry name" value="Transthyretin/HIU_hydrolase_sf"/>
</dbReference>
<dbReference type="EC" id="3.5.2.17" evidence="8"/>
<dbReference type="EMBL" id="JANX01000425">
    <property type="protein sequence ID" value="KGM31850.1"/>
    <property type="molecule type" value="Genomic_DNA"/>
</dbReference>
<dbReference type="NCBIfam" id="TIGR02962">
    <property type="entry name" value="hdxy_isourate"/>
    <property type="match status" value="1"/>
</dbReference>
<dbReference type="InterPro" id="IPR023416">
    <property type="entry name" value="Transthyretin/HIU_hydrolase_d"/>
</dbReference>
<proteinExistence type="inferred from homology"/>
<evidence type="ECO:0000256" key="6">
    <source>
        <dbReference type="ARBA" id="ARBA00022801"/>
    </source>
</evidence>
<dbReference type="InterPro" id="IPR000895">
    <property type="entry name" value="Transthyretin/HIU_hydrolase"/>
</dbReference>
<evidence type="ECO:0000256" key="7">
    <source>
        <dbReference type="PIRSR" id="PIRSR600895-51"/>
    </source>
</evidence>
<evidence type="ECO:0000256" key="1">
    <source>
        <dbReference type="ARBA" id="ARBA00001043"/>
    </source>
</evidence>
<dbReference type="PRINTS" id="PR00189">
    <property type="entry name" value="TRNSTHYRETIN"/>
</dbReference>
<dbReference type="GO" id="GO:0033971">
    <property type="term" value="F:hydroxyisourate hydrolase activity"/>
    <property type="evidence" value="ECO:0007669"/>
    <property type="project" value="UniProtKB-EC"/>
</dbReference>
<evidence type="ECO:0000256" key="3">
    <source>
        <dbReference type="ARBA" id="ARBA00009850"/>
    </source>
</evidence>
<dbReference type="GO" id="GO:0006144">
    <property type="term" value="P:purine nucleobase metabolic process"/>
    <property type="evidence" value="ECO:0007669"/>
    <property type="project" value="UniProtKB-KW"/>
</dbReference>
<evidence type="ECO:0000256" key="8">
    <source>
        <dbReference type="RuleBase" id="RU361270"/>
    </source>
</evidence>
<dbReference type="PROSITE" id="PS00768">
    <property type="entry name" value="TRANSTHYRETIN_1"/>
    <property type="match status" value="1"/>
</dbReference>
<feature type="binding site" evidence="7">
    <location>
        <position position="15"/>
    </location>
    <ligand>
        <name>substrate</name>
    </ligand>
</feature>
<dbReference type="RefSeq" id="WP_034844860.1">
    <property type="nucleotide sequence ID" value="NZ_JANX01000425.1"/>
</dbReference>
<dbReference type="OrthoDB" id="9792386at2"/>
<feature type="binding site" evidence="7">
    <location>
        <position position="53"/>
    </location>
    <ligand>
        <name>substrate</name>
    </ligand>
</feature>
<evidence type="ECO:0000313" key="10">
    <source>
        <dbReference type="EMBL" id="KGM31850.1"/>
    </source>
</evidence>
<comment type="subunit">
    <text evidence="4 8">Homotetramer.</text>
</comment>
<dbReference type="InterPro" id="IPR023418">
    <property type="entry name" value="Thyroxine_BS"/>
</dbReference>
<dbReference type="Pfam" id="PF00576">
    <property type="entry name" value="Transthyretin"/>
    <property type="match status" value="1"/>
</dbReference>
<evidence type="ECO:0000256" key="2">
    <source>
        <dbReference type="ARBA" id="ARBA00002704"/>
    </source>
</evidence>
<keyword evidence="5 8" id="KW-0659">Purine metabolism</keyword>
<dbReference type="Proteomes" id="UP000029995">
    <property type="component" value="Unassembled WGS sequence"/>
</dbReference>
<dbReference type="PANTHER" id="PTHR10395">
    <property type="entry name" value="URICASE AND TRANSTHYRETIN-RELATED"/>
    <property type="match status" value="1"/>
</dbReference>
<keyword evidence="6 8" id="KW-0378">Hydrolase</keyword>
<feature type="domain" description="Transthyretin/hydroxyisourate hydrolase" evidence="9">
    <location>
        <begin position="12"/>
        <end position="124"/>
    </location>
</feature>
<evidence type="ECO:0000313" key="11">
    <source>
        <dbReference type="Proteomes" id="UP000029995"/>
    </source>
</evidence>